<dbReference type="SUPFAM" id="SSF52402">
    <property type="entry name" value="Adenine nucleotide alpha hydrolases-like"/>
    <property type="match status" value="1"/>
</dbReference>
<proteinExistence type="inferred from homology"/>
<dbReference type="HOGENOM" id="CLU_049301_16_0_9"/>
<dbReference type="Proteomes" id="UP000002815">
    <property type="component" value="Unassembled WGS sequence"/>
</dbReference>
<evidence type="ECO:0000256" key="1">
    <source>
        <dbReference type="ARBA" id="ARBA00008791"/>
    </source>
</evidence>
<feature type="domain" description="UspA" evidence="3">
    <location>
        <begin position="53"/>
        <end position="192"/>
    </location>
</feature>
<comment type="caution">
    <text evidence="4">The sequence shown here is derived from an EMBL/GenBank/DDBJ whole genome shotgun (WGS) entry which is preliminary data.</text>
</comment>
<dbReference type="PANTHER" id="PTHR46268:SF6">
    <property type="entry name" value="UNIVERSAL STRESS PROTEIN UP12"/>
    <property type="match status" value="1"/>
</dbReference>
<dbReference type="Gene3D" id="3.40.50.620">
    <property type="entry name" value="HUPs"/>
    <property type="match status" value="1"/>
</dbReference>
<keyword evidence="5" id="KW-1185">Reference proteome</keyword>
<keyword evidence="2" id="KW-0472">Membrane</keyword>
<accession>E8JZ07</accession>
<dbReference type="InterPro" id="IPR006015">
    <property type="entry name" value="Universal_stress_UspA"/>
</dbReference>
<sequence>MISSCLLSFNYNTLKTKVKSILFAIIFYFTFLVKRITMKVIRNEEVFAMTQRYENIMVAVDGSKEADLAFIKGVQSALRNQAKLTIAHVIDTRALQSISTFDAEVYEELQVEAQELMAEYEKRARDAGLKDIQVVIEMGNPKTLLAKTIPDQEHVDLILVGATGLNAFERLLVGSSSEYILRHTSVDLLVVRDKDKTL</sequence>
<dbReference type="eggNOG" id="COG0589">
    <property type="taxonomic scope" value="Bacteria"/>
</dbReference>
<evidence type="ECO:0000313" key="5">
    <source>
        <dbReference type="Proteomes" id="UP000002815"/>
    </source>
</evidence>
<dbReference type="Pfam" id="PF00582">
    <property type="entry name" value="Usp"/>
    <property type="match status" value="1"/>
</dbReference>
<dbReference type="PANTHER" id="PTHR46268">
    <property type="entry name" value="STRESS RESPONSE PROTEIN NHAX"/>
    <property type="match status" value="1"/>
</dbReference>
<evidence type="ECO:0000313" key="4">
    <source>
        <dbReference type="EMBL" id="EFX37162.1"/>
    </source>
</evidence>
<protein>
    <submittedName>
        <fullName evidence="4">Universal stress family protein</fullName>
    </submittedName>
</protein>
<dbReference type="InterPro" id="IPR006016">
    <property type="entry name" value="UspA"/>
</dbReference>
<dbReference type="InterPro" id="IPR014729">
    <property type="entry name" value="Rossmann-like_a/b/a_fold"/>
</dbReference>
<dbReference type="EMBL" id="AEVD01000004">
    <property type="protein sequence ID" value="EFX37162.1"/>
    <property type="molecule type" value="Genomic_DNA"/>
</dbReference>
<dbReference type="CDD" id="cd00293">
    <property type="entry name" value="USP-like"/>
    <property type="match status" value="1"/>
</dbReference>
<reference evidence="4 5" key="1">
    <citation type="submission" date="2010-12" db="EMBL/GenBank/DDBJ databases">
        <authorList>
            <person name="Muzny D."/>
            <person name="Qin X."/>
            <person name="Deng J."/>
            <person name="Jiang H."/>
            <person name="Liu Y."/>
            <person name="Qu J."/>
            <person name="Song X.-Z."/>
            <person name="Zhang L."/>
            <person name="Thornton R."/>
            <person name="Coyle M."/>
            <person name="Francisco L."/>
            <person name="Jackson L."/>
            <person name="Javaid M."/>
            <person name="Korchina V."/>
            <person name="Kovar C."/>
            <person name="Mata R."/>
            <person name="Mathew T."/>
            <person name="Ngo R."/>
            <person name="Nguyen L."/>
            <person name="Nguyen N."/>
            <person name="Okwuonu G."/>
            <person name="Ongeri F."/>
            <person name="Pham C."/>
            <person name="Simmons D."/>
            <person name="Wilczek-Boney K."/>
            <person name="Hale W."/>
            <person name="Jakkamsetti A."/>
            <person name="Pham P."/>
            <person name="Ruth R."/>
            <person name="San Lucas F."/>
            <person name="Warren J."/>
            <person name="Zhang J."/>
            <person name="Zhao Z."/>
            <person name="Zhou C."/>
            <person name="Zhu D."/>
            <person name="Lee S."/>
            <person name="Bess C."/>
            <person name="Blankenburg K."/>
            <person name="Forbes L."/>
            <person name="Fu Q."/>
            <person name="Gubbala S."/>
            <person name="Hirani K."/>
            <person name="Jayaseelan J.C."/>
            <person name="Lara F."/>
            <person name="Munidasa M."/>
            <person name="Palculict T."/>
            <person name="Patil S."/>
            <person name="Pu L.-L."/>
            <person name="Saada N."/>
            <person name="Tang L."/>
            <person name="Weissenberger G."/>
            <person name="Zhu Y."/>
            <person name="Hemphill L."/>
            <person name="Shang Y."/>
            <person name="Youmans B."/>
            <person name="Ayvaz T."/>
            <person name="Ross M."/>
            <person name="Santibanez J."/>
            <person name="Aqrawi P."/>
            <person name="Gross S."/>
            <person name="Joshi V."/>
            <person name="Fowler G."/>
            <person name="Nazareth L."/>
            <person name="Reid J."/>
            <person name="Worley K."/>
            <person name="Petrosino J."/>
            <person name="Highlander S."/>
            <person name="Gibbs R."/>
        </authorList>
    </citation>
    <scope>NUCLEOTIDE SEQUENCE [LARGE SCALE GENOMIC DNA]</scope>
    <source>
        <strain evidence="4 5">ATCC 700779</strain>
    </source>
</reference>
<organism evidence="4 5">
    <name type="scientific">Streptococcus infantis ATCC 700779</name>
    <dbReference type="NCBI Taxonomy" id="889204"/>
    <lineage>
        <taxon>Bacteria</taxon>
        <taxon>Bacillati</taxon>
        <taxon>Bacillota</taxon>
        <taxon>Bacilli</taxon>
        <taxon>Lactobacillales</taxon>
        <taxon>Streptococcaceae</taxon>
        <taxon>Streptococcus</taxon>
    </lineage>
</organism>
<name>E8JZ07_9STRE</name>
<gene>
    <name evidence="4" type="ORF">HMPREF9423_0146</name>
</gene>
<feature type="transmembrane region" description="Helical" evidence="2">
    <location>
        <begin position="20"/>
        <end position="37"/>
    </location>
</feature>
<keyword evidence="2" id="KW-0812">Transmembrane</keyword>
<keyword evidence="2" id="KW-1133">Transmembrane helix</keyword>
<dbReference type="PRINTS" id="PR01438">
    <property type="entry name" value="UNVRSLSTRESS"/>
</dbReference>
<comment type="similarity">
    <text evidence="1">Belongs to the universal stress protein A family.</text>
</comment>
<dbReference type="AlphaFoldDB" id="E8JZ07"/>
<evidence type="ECO:0000256" key="2">
    <source>
        <dbReference type="SAM" id="Phobius"/>
    </source>
</evidence>
<evidence type="ECO:0000259" key="3">
    <source>
        <dbReference type="Pfam" id="PF00582"/>
    </source>
</evidence>